<feature type="transmembrane region" description="Helical" evidence="2">
    <location>
        <begin position="631"/>
        <end position="649"/>
    </location>
</feature>
<keyword evidence="2" id="KW-1133">Transmembrane helix</keyword>
<accession>A0A409VL92</accession>
<feature type="compositionally biased region" description="Pro residues" evidence="1">
    <location>
        <begin position="1028"/>
        <end position="1039"/>
    </location>
</feature>
<dbReference type="InterPro" id="IPR024420">
    <property type="entry name" value="TRAPP_III_complex_Trs85"/>
</dbReference>
<protein>
    <recommendedName>
        <fullName evidence="3">LCCL domain-containing protein</fullName>
    </recommendedName>
</protein>
<feature type="transmembrane region" description="Helical" evidence="2">
    <location>
        <begin position="555"/>
        <end position="575"/>
    </location>
</feature>
<comment type="caution">
    <text evidence="4">The sequence shown here is derived from an EMBL/GenBank/DDBJ whole genome shotgun (WGS) entry which is preliminary data.</text>
</comment>
<dbReference type="OrthoDB" id="203724at2759"/>
<gene>
    <name evidence="4" type="ORF">CVT26_009927</name>
</gene>
<keyword evidence="2" id="KW-0472">Membrane</keyword>
<feature type="compositionally biased region" description="Low complexity" evidence="1">
    <location>
        <begin position="1126"/>
        <end position="1143"/>
    </location>
</feature>
<proteinExistence type="predicted"/>
<dbReference type="Proteomes" id="UP000284706">
    <property type="component" value="Unassembled WGS sequence"/>
</dbReference>
<evidence type="ECO:0000259" key="3">
    <source>
        <dbReference type="PROSITE" id="PS50820"/>
    </source>
</evidence>
<dbReference type="SUPFAM" id="SSF69848">
    <property type="entry name" value="LCCL domain"/>
    <property type="match status" value="1"/>
</dbReference>
<dbReference type="Pfam" id="PF03815">
    <property type="entry name" value="LCCL"/>
    <property type="match status" value="1"/>
</dbReference>
<feature type="transmembrane region" description="Helical" evidence="2">
    <location>
        <begin position="661"/>
        <end position="685"/>
    </location>
</feature>
<dbReference type="Gene3D" id="2.170.130.20">
    <property type="entry name" value="LCCL-like domain"/>
    <property type="match status" value="1"/>
</dbReference>
<feature type="domain" description="LCCL" evidence="3">
    <location>
        <begin position="397"/>
        <end position="482"/>
    </location>
</feature>
<dbReference type="PANTHER" id="PTHR31331">
    <property type="entry name" value="LCCL DOMAIN PROTEIN (AFU_ORTHOLOGUE AFUA_5G08630)"/>
    <property type="match status" value="1"/>
</dbReference>
<dbReference type="EMBL" id="NHYE01005615">
    <property type="protein sequence ID" value="PPQ67030.1"/>
    <property type="molecule type" value="Genomic_DNA"/>
</dbReference>
<feature type="region of interest" description="Disordered" evidence="1">
    <location>
        <begin position="1028"/>
        <end position="1066"/>
    </location>
</feature>
<evidence type="ECO:0000256" key="2">
    <source>
        <dbReference type="SAM" id="Phobius"/>
    </source>
</evidence>
<feature type="transmembrane region" description="Helical" evidence="2">
    <location>
        <begin position="336"/>
        <end position="354"/>
    </location>
</feature>
<evidence type="ECO:0000313" key="5">
    <source>
        <dbReference type="Proteomes" id="UP000284706"/>
    </source>
</evidence>
<keyword evidence="2" id="KW-0812">Transmembrane</keyword>
<dbReference type="Pfam" id="PF12739">
    <property type="entry name" value="TRAPPC-Trs85"/>
    <property type="match status" value="1"/>
</dbReference>
<dbReference type="PROSITE" id="PS50820">
    <property type="entry name" value="LCCL"/>
    <property type="match status" value="1"/>
</dbReference>
<organism evidence="4 5">
    <name type="scientific">Gymnopilus dilepis</name>
    <dbReference type="NCBI Taxonomy" id="231916"/>
    <lineage>
        <taxon>Eukaryota</taxon>
        <taxon>Fungi</taxon>
        <taxon>Dikarya</taxon>
        <taxon>Basidiomycota</taxon>
        <taxon>Agaricomycotina</taxon>
        <taxon>Agaricomycetes</taxon>
        <taxon>Agaricomycetidae</taxon>
        <taxon>Agaricales</taxon>
        <taxon>Agaricineae</taxon>
        <taxon>Hymenogastraceae</taxon>
        <taxon>Gymnopilus</taxon>
    </lineage>
</organism>
<feature type="compositionally biased region" description="Polar residues" evidence="1">
    <location>
        <begin position="1144"/>
        <end position="1153"/>
    </location>
</feature>
<dbReference type="InterPro" id="IPR051957">
    <property type="entry name" value="CRISP-LCCL_domain"/>
</dbReference>
<feature type="transmembrane region" description="Helical" evidence="2">
    <location>
        <begin position="509"/>
        <end position="525"/>
    </location>
</feature>
<feature type="compositionally biased region" description="Low complexity" evidence="1">
    <location>
        <begin position="1040"/>
        <end position="1054"/>
    </location>
</feature>
<evidence type="ECO:0000256" key="1">
    <source>
        <dbReference type="SAM" id="MobiDB-lite"/>
    </source>
</evidence>
<reference evidence="4 5" key="1">
    <citation type="journal article" date="2018" name="Evol. Lett.">
        <title>Horizontal gene cluster transfer increased hallucinogenic mushroom diversity.</title>
        <authorList>
            <person name="Reynolds H.T."/>
            <person name="Vijayakumar V."/>
            <person name="Gluck-Thaler E."/>
            <person name="Korotkin H.B."/>
            <person name="Matheny P.B."/>
            <person name="Slot J.C."/>
        </authorList>
    </citation>
    <scope>NUCLEOTIDE SEQUENCE [LARGE SCALE GENOMIC DNA]</scope>
    <source>
        <strain evidence="4 5">SRW20</strain>
    </source>
</reference>
<feature type="transmembrane region" description="Helical" evidence="2">
    <location>
        <begin position="531"/>
        <end position="548"/>
    </location>
</feature>
<feature type="region of interest" description="Disordered" evidence="1">
    <location>
        <begin position="1123"/>
        <end position="1159"/>
    </location>
</feature>
<keyword evidence="5" id="KW-1185">Reference proteome</keyword>
<sequence length="2081" mass="228603">MNLKDLFGIDPQSPRLSEYLSSLASAASIDAPPAPEVKSYPDAVYLNYYPLGLSILFAPKNGYKPTSGLKFADLKHGNLSLDSIYIYNVPKKSQERAKGTSVRVAELAFATYPISPFDLTIDAIAKDKDGKTVPRPPKLEVTKETTGKDFVKALGEPDRKGGGAGPSSGSIGIWCEWTKDGIMVEFGGDEAKGPQAWERGKDAVWKNITLFSSSATAASSSSRLSSSKFPQDEPSLSKQNLFTETTYELDALSATQPPLRPQPTSWLGKATRSFAKSNPRAHSRLARAIRYFRGPRPKVDLPPPKPFLDLDIRIGAKRIVAPIESALIKTTRPLTVPWLFAILVPAYIIGFAFFSRQQSFLTPADSFIGCTSTYWLANNQCGQDGVACGPFDQSSFDFRCPAQCENVILQNPRTVGDEQIAFKPLIVGGGDSNGTYRGDSFICAAAIQAGVISAKKGGCGTLDLLGNFTNFLPFTSHGLTSLGFPTVFPVSFRFSNHTNLTHCSDLRDAALAFNILITCALFILLRPKPIVLYWSLVCIGFWHVTLFSQPQGPPPALDVAFGTFLPALFVAYAFWRLAFRFVLPAFSKAPLESCILYLSGFWVGVLNNLTFDKLPLSRLTSSDLTKRRGAITTLVVMLVIIIILVINQIRVVRKTGWLPYYLAWYIAGGLVTLVIALLPGLSLRLHHYIIPMIILPGTAFPTRLSAIYQGLLLGLFLNGTAAFGFASILQTPSDLRQDAPIGTDLPTWVTNSTNYNSSISFADQHIFWAPLTDGWDGFALLVDDVQRYAGPALNFSLNALNASLPHFFRLAYTSMGTADLSELLERSSLPPLPHILQSFSPLPQVTTRTTSLVSVQHASFALRFSDLEEVERACQEDDNQRAIRSIDWMTARINKRCAKWVQDMEASGEKDVIRTPWWDELRRCAEGDFVPAKNEGWNHPISLILAVSTTAPNPLQAITALHSRSNQFPPWVDTNFLRYTLIIHSKNSPLSDEEAGALFNAVKKQFGLHSFLLSLDLPIPPPPPIPVPALIPRLPPPPSHDSSASAPPATSAAAGIPESASIQTPLNTLRMEEKDIQQTARFTREFLVMSLIPWMEKYVVEWNENFSSTRRLPSRLFSSTRRLFGSQSTTPVPTPSSSTHSLPGRSQSLSLNGGPTPPSQHRRLAEFATILGDLKVAVPVWEALRKEGKGGSDVLPLLLAPSPAVPLHAQSALSSIHPDLADLPPYAQIRALLVAVRWENGIATQDFLSNVLEGERWLVWAASNAEEAPSALLLAQAALLSAKKNARRRSALWYVSAANRLEKCGIKPLTMYFLRKAQDLYSVPIPKELSPSFWDSEGRSPNTREGLEDIRCGIAHPLGRLLYTTGDVAGAVKLFLTLLRGASHLPASGDDGMRLPSSDKLYLDDFRVAFNYWKSTEPESILQTDLHIPVKFCVSKQTRLRFPTEDPDGNADVWASRQEDWRTFWRSQGGKENVVPAGKVSTNGMKDQCANPTPANIIVELFWVDLVVQNPLDAVINLSNVTLVVQESDPSSSARVEDLVEVEVIKEVTIGPKEAITVPVSLKAKRPAKLSITHARYDFLSLLPTTESLACRGRRLNDTAFQRQNPTYAPDVIMKVEVVPSDHRLLVSCIDDEPMVLLQGENRRLRLWLTNAGSKPIKEVWVVAGADDDMWLDSEDLVPNFVPETELIESSNSLLSSRPHRLSPKGTDTSFKIPPGESVEVPAVLHAESIGKHDLCLLFIFREDETQSTFHSTQLTRSYEVQPLLEVTVAAQPAQSEDHLFCLHLDATNVSQAASVDISQITCLSPQWSCRVLDDFNLFAIPPNQCVRLALGATQASDPSGCTETVDFVCKNLGGLLKGLALGDSQPPPIIVHSNHISHGGAKKSVTSPAISSSLRSSRRKFMLASTSRLLPHLPSSSLSSIFPLYDPSAVDLIIFWDLPSRGISGHVNIHGTTLGARHGMLDDIVEDAAAAKVKRSMYAETRKENMEILDAIRHSEWNAEMDPIVLFAKDMGTIQHDFGTGIATTQSLFDPSCTLHSQTWVEYGSNTEALSFTSVRWSYDLSGNNSACWTRYASSDALDF</sequence>
<dbReference type="InterPro" id="IPR058541">
    <property type="entry name" value="Ig_TPPC8_1st"/>
</dbReference>
<dbReference type="Pfam" id="PF24545">
    <property type="entry name" value="Ig_TPPC8_1st"/>
    <property type="match status" value="1"/>
</dbReference>
<feature type="transmembrane region" description="Helical" evidence="2">
    <location>
        <begin position="706"/>
        <end position="729"/>
    </location>
</feature>
<dbReference type="InterPro" id="IPR004043">
    <property type="entry name" value="LCCL"/>
</dbReference>
<dbReference type="PANTHER" id="PTHR31331:SF1">
    <property type="entry name" value="CYSTEINE RICH SECRETORY PROTEIN LCCL DOMAIN CONTAINING 2"/>
    <property type="match status" value="1"/>
</dbReference>
<dbReference type="InParanoid" id="A0A409VL92"/>
<dbReference type="InterPro" id="IPR036609">
    <property type="entry name" value="LCCL_sf"/>
</dbReference>
<evidence type="ECO:0000313" key="4">
    <source>
        <dbReference type="EMBL" id="PPQ67030.1"/>
    </source>
</evidence>
<name>A0A409VL92_9AGAR</name>